<dbReference type="Proteomes" id="UP000626092">
    <property type="component" value="Unassembled WGS sequence"/>
</dbReference>
<feature type="transmembrane region" description="Helical" evidence="8">
    <location>
        <begin position="513"/>
        <end position="532"/>
    </location>
</feature>
<dbReference type="GO" id="GO:0003723">
    <property type="term" value="F:RNA binding"/>
    <property type="evidence" value="ECO:0007669"/>
    <property type="project" value="InterPro"/>
</dbReference>
<keyword evidence="3" id="KW-0255">Endonuclease</keyword>
<evidence type="ECO:0000256" key="3">
    <source>
        <dbReference type="ARBA" id="ARBA00022759"/>
    </source>
</evidence>
<dbReference type="PANTHER" id="PTHR11240:SF75">
    <property type="entry name" value="RIBONUCLEASE 3"/>
    <property type="match status" value="1"/>
</dbReference>
<reference evidence="9" key="1">
    <citation type="submission" date="2019-11" db="EMBL/GenBank/DDBJ databases">
        <authorList>
            <person name="Liu Y."/>
            <person name="Hou J."/>
            <person name="Li T.-Q."/>
            <person name="Guan C.-H."/>
            <person name="Wu X."/>
            <person name="Wu H.-Z."/>
            <person name="Ling F."/>
            <person name="Zhang R."/>
            <person name="Shi X.-G."/>
            <person name="Ren J.-P."/>
            <person name="Chen E.-F."/>
            <person name="Sun J.-M."/>
        </authorList>
    </citation>
    <scope>NUCLEOTIDE SEQUENCE</scope>
    <source>
        <strain evidence="9">Adult_tree_wgs_1</strain>
        <tissue evidence="9">Leaves</tissue>
    </source>
</reference>
<evidence type="ECO:0000256" key="8">
    <source>
        <dbReference type="SAM" id="Phobius"/>
    </source>
</evidence>
<dbReference type="EMBL" id="WJXA01000007">
    <property type="protein sequence ID" value="KAF7138428.1"/>
    <property type="molecule type" value="Genomic_DNA"/>
</dbReference>
<keyword evidence="10" id="KW-1185">Reference proteome</keyword>
<evidence type="ECO:0000256" key="4">
    <source>
        <dbReference type="ARBA" id="ARBA00022801"/>
    </source>
</evidence>
<evidence type="ECO:0000313" key="10">
    <source>
        <dbReference type="Proteomes" id="UP000626092"/>
    </source>
</evidence>
<feature type="compositionally biased region" description="Pro residues" evidence="7">
    <location>
        <begin position="437"/>
        <end position="508"/>
    </location>
</feature>
<dbReference type="Pfam" id="PF00445">
    <property type="entry name" value="Ribonuclease_T2"/>
    <property type="match status" value="1"/>
</dbReference>
<keyword evidence="8" id="KW-1133">Transmembrane helix</keyword>
<dbReference type="PANTHER" id="PTHR11240">
    <property type="entry name" value="RIBONUCLEASE T2"/>
    <property type="match status" value="1"/>
</dbReference>
<feature type="region of interest" description="Disordered" evidence="7">
    <location>
        <begin position="434"/>
        <end position="508"/>
    </location>
</feature>
<organism evidence="9 10">
    <name type="scientific">Rhododendron simsii</name>
    <name type="common">Sims's rhododendron</name>
    <dbReference type="NCBI Taxonomy" id="118357"/>
    <lineage>
        <taxon>Eukaryota</taxon>
        <taxon>Viridiplantae</taxon>
        <taxon>Streptophyta</taxon>
        <taxon>Embryophyta</taxon>
        <taxon>Tracheophyta</taxon>
        <taxon>Spermatophyta</taxon>
        <taxon>Magnoliopsida</taxon>
        <taxon>eudicotyledons</taxon>
        <taxon>Gunneridae</taxon>
        <taxon>Pentapetalae</taxon>
        <taxon>asterids</taxon>
        <taxon>Ericales</taxon>
        <taxon>Ericaceae</taxon>
        <taxon>Ericoideae</taxon>
        <taxon>Rhodoreae</taxon>
        <taxon>Rhododendron</taxon>
    </lineage>
</organism>
<keyword evidence="2" id="KW-0540">Nuclease</keyword>
<dbReference type="SUPFAM" id="SSF55895">
    <property type="entry name" value="Ribonuclease Rh-like"/>
    <property type="match status" value="1"/>
</dbReference>
<dbReference type="GO" id="GO:0005576">
    <property type="term" value="C:extracellular region"/>
    <property type="evidence" value="ECO:0007669"/>
    <property type="project" value="TreeGrafter"/>
</dbReference>
<dbReference type="GO" id="GO:0033897">
    <property type="term" value="F:ribonuclease T2 activity"/>
    <property type="evidence" value="ECO:0007669"/>
    <property type="project" value="InterPro"/>
</dbReference>
<protein>
    <submittedName>
        <fullName evidence="9">Uncharacterized protein</fullName>
    </submittedName>
</protein>
<dbReference type="PRINTS" id="PR01217">
    <property type="entry name" value="PRICHEXTENSN"/>
</dbReference>
<accession>A0A834GNV6</accession>
<name>A0A834GNV6_RHOSS</name>
<comment type="similarity">
    <text evidence="1 6">Belongs to the RNase T2 family.</text>
</comment>
<dbReference type="InterPro" id="IPR036430">
    <property type="entry name" value="RNase_T2-like_sf"/>
</dbReference>
<keyword evidence="5" id="KW-0456">Lyase</keyword>
<proteinExistence type="inferred from homology"/>
<dbReference type="InterPro" id="IPR001568">
    <property type="entry name" value="RNase_T2-like"/>
</dbReference>
<evidence type="ECO:0000256" key="7">
    <source>
        <dbReference type="SAM" id="MobiDB-lite"/>
    </source>
</evidence>
<evidence type="ECO:0000256" key="2">
    <source>
        <dbReference type="ARBA" id="ARBA00022722"/>
    </source>
</evidence>
<gene>
    <name evidence="9" type="ORF">RHSIM_Rhsim07G0218600</name>
</gene>
<keyword evidence="8" id="KW-0812">Transmembrane</keyword>
<evidence type="ECO:0000256" key="1">
    <source>
        <dbReference type="ARBA" id="ARBA00007469"/>
    </source>
</evidence>
<dbReference type="GO" id="GO:0016787">
    <property type="term" value="F:hydrolase activity"/>
    <property type="evidence" value="ECO:0007669"/>
    <property type="project" value="UniProtKB-KW"/>
</dbReference>
<evidence type="ECO:0000256" key="5">
    <source>
        <dbReference type="ARBA" id="ARBA00023239"/>
    </source>
</evidence>
<keyword evidence="4" id="KW-0378">Hydrolase</keyword>
<keyword evidence="8" id="KW-0472">Membrane</keyword>
<dbReference type="AlphaFoldDB" id="A0A834GNV6"/>
<sequence length="549" mass="61316">MLLNEKDLIFSSSLPFLPRCVFVPSHIDMFSDKRIQWICCLQILGLIFSFLPFPSHLEPNRAFPSYVRFRNGGFLVMRFARAEGSVASGNLPMDPIPLKKRRIERERERERERGVKMASLLQRGQHRWAYPDDFLKKSDSRGKGDYQIDYVPAPRVTDTDKTNDKRGKGDYQIDYVPAPRVTDADKTHVKRGKGDYKKHPVILFIMLMLLIPPTSCQVPCVSFKLVVTWIPSFCTTAPCVSNSPTFSIHGVWAQDHLNSAIKCTPPPPSQPGQSQPSQRKFIRPVGFLYADLLIYWSSPKSYFSLYPLKFWEYEWLQHGECCVNFLDSNDYLRFGVTSLDMVYIYLKIARHSNLVTLVEMLGYQPGTSLAPNQLARSIQQHSTIHFQFIVRCEALGGGMFQLKDLIFCFDVMGAVINCRGRAFPNCPGNGGNTPVLFPLPPSPPPPPPPSPSPPPPPPPPPSPPPPSPPPPSPPSPPPPSPPPPPPPSPPPPSPPAPPPSPPPPTPPPPARPYPAYFHWFAAIFLCIGIWSLRTLEMHYYGGPQGGKQA</sequence>
<evidence type="ECO:0000256" key="6">
    <source>
        <dbReference type="RuleBase" id="RU004328"/>
    </source>
</evidence>
<dbReference type="Gene3D" id="3.90.730.10">
    <property type="entry name" value="Ribonuclease T2-like"/>
    <property type="match status" value="1"/>
</dbReference>
<dbReference type="GO" id="GO:0006401">
    <property type="term" value="P:RNA catabolic process"/>
    <property type="evidence" value="ECO:0007669"/>
    <property type="project" value="TreeGrafter"/>
</dbReference>
<comment type="caution">
    <text evidence="9">The sequence shown here is derived from an EMBL/GenBank/DDBJ whole genome shotgun (WGS) entry which is preliminary data.</text>
</comment>
<evidence type="ECO:0000313" key="9">
    <source>
        <dbReference type="EMBL" id="KAF7138428.1"/>
    </source>
</evidence>